<feature type="signal peptide" evidence="1">
    <location>
        <begin position="1"/>
        <end position="20"/>
    </location>
</feature>
<organism evidence="3 4">
    <name type="scientific">Consotaella salsifontis</name>
    <dbReference type="NCBI Taxonomy" id="1365950"/>
    <lineage>
        <taxon>Bacteria</taxon>
        <taxon>Pseudomonadati</taxon>
        <taxon>Pseudomonadota</taxon>
        <taxon>Alphaproteobacteria</taxon>
        <taxon>Hyphomicrobiales</taxon>
        <taxon>Aurantimonadaceae</taxon>
        <taxon>Consotaella</taxon>
    </lineage>
</organism>
<proteinExistence type="predicted"/>
<dbReference type="PANTHER" id="PTHR36933:SF1">
    <property type="entry name" value="SLL0788 PROTEIN"/>
    <property type="match status" value="1"/>
</dbReference>
<dbReference type="InterPro" id="IPR012347">
    <property type="entry name" value="Ferritin-like"/>
</dbReference>
<accession>A0A1T4QNA8</accession>
<dbReference type="OrthoDB" id="517560at2"/>
<dbReference type="PANTHER" id="PTHR36933">
    <property type="entry name" value="SLL0788 PROTEIN"/>
    <property type="match status" value="1"/>
</dbReference>
<dbReference type="Proteomes" id="UP000190135">
    <property type="component" value="Unassembled WGS sequence"/>
</dbReference>
<dbReference type="Pfam" id="PF03713">
    <property type="entry name" value="DUF305"/>
    <property type="match status" value="1"/>
</dbReference>
<evidence type="ECO:0000313" key="3">
    <source>
        <dbReference type="EMBL" id="SKA05250.1"/>
    </source>
</evidence>
<dbReference type="AlphaFoldDB" id="A0A1T4QNA8"/>
<dbReference type="EMBL" id="FUXL01000005">
    <property type="protein sequence ID" value="SKA05250.1"/>
    <property type="molecule type" value="Genomic_DNA"/>
</dbReference>
<feature type="chain" id="PRO_5012391336" description="DUF305 domain-containing protein" evidence="1">
    <location>
        <begin position="21"/>
        <end position="144"/>
    </location>
</feature>
<evidence type="ECO:0000313" key="4">
    <source>
        <dbReference type="Proteomes" id="UP000190135"/>
    </source>
</evidence>
<evidence type="ECO:0000256" key="1">
    <source>
        <dbReference type="SAM" id="SignalP"/>
    </source>
</evidence>
<gene>
    <name evidence="3" type="ORF">SAMN05428963_105146</name>
</gene>
<protein>
    <recommendedName>
        <fullName evidence="2">DUF305 domain-containing protein</fullName>
    </recommendedName>
</protein>
<evidence type="ECO:0000259" key="2">
    <source>
        <dbReference type="Pfam" id="PF03713"/>
    </source>
</evidence>
<keyword evidence="1" id="KW-0732">Signal</keyword>
<feature type="domain" description="DUF305" evidence="2">
    <location>
        <begin position="50"/>
        <end position="137"/>
    </location>
</feature>
<dbReference type="InterPro" id="IPR005183">
    <property type="entry name" value="DUF305_CopM-like"/>
</dbReference>
<sequence length="144" mass="15452">MMKFLIASFVLTLASGQAFAETSSLAEQAEKLPQACEAAVRPLDAGSSMPSQGHAMGHGGEGDMGAMASMSGWEQLMMRAATIEDPDLSFNCGMIAHHMGAIAMAEEELRSGKDEASRAMAETIIKVQRKEIEDMTKRVESLKK</sequence>
<keyword evidence="4" id="KW-1185">Reference proteome</keyword>
<name>A0A1T4QNA8_9HYPH</name>
<reference evidence="3 4" key="1">
    <citation type="submission" date="2017-02" db="EMBL/GenBank/DDBJ databases">
        <authorList>
            <person name="Peterson S.W."/>
        </authorList>
    </citation>
    <scope>NUCLEOTIDE SEQUENCE [LARGE SCALE GENOMIC DNA]</scope>
    <source>
        <strain evidence="3 4">USBA 369</strain>
    </source>
</reference>
<dbReference type="RefSeq" id="WP_078708052.1">
    <property type="nucleotide sequence ID" value="NZ_FUXL01000005.1"/>
</dbReference>
<dbReference type="Gene3D" id="1.20.1260.10">
    <property type="match status" value="1"/>
</dbReference>